<dbReference type="SUPFAM" id="SSF56176">
    <property type="entry name" value="FAD-binding/transporter-associated domain-like"/>
    <property type="match status" value="1"/>
</dbReference>
<dbReference type="InterPro" id="IPR016172">
    <property type="entry name" value="D-lactate_DH_C-sub1"/>
</dbReference>
<keyword evidence="7 9" id="KW-0560">Oxidoreductase</keyword>
<dbReference type="GO" id="GO:0071949">
    <property type="term" value="F:FAD binding"/>
    <property type="evidence" value="ECO:0007669"/>
    <property type="project" value="InterPro"/>
</dbReference>
<evidence type="ECO:0000256" key="6">
    <source>
        <dbReference type="ARBA" id="ARBA00022827"/>
    </source>
</evidence>
<comment type="similarity">
    <text evidence="9">Belongs to the quinone-dependent D-lactate dehydrogenase family.</text>
</comment>
<dbReference type="FunFam" id="3.30.43.10:FF:000005">
    <property type="entry name" value="Quinone-dependent D-lactate dehydrogenase"/>
    <property type="match status" value="1"/>
</dbReference>
<dbReference type="Gene3D" id="3.30.1370.20">
    <property type="entry name" value="D-lactate dehydrogenase, cap domain, subdomain 2"/>
    <property type="match status" value="1"/>
</dbReference>
<evidence type="ECO:0000256" key="8">
    <source>
        <dbReference type="ARBA" id="ARBA00023136"/>
    </source>
</evidence>
<dbReference type="InterPro" id="IPR016169">
    <property type="entry name" value="FAD-bd_PCMH_sub2"/>
</dbReference>
<dbReference type="PROSITE" id="PS51387">
    <property type="entry name" value="FAD_PCMH"/>
    <property type="match status" value="1"/>
</dbReference>
<dbReference type="GO" id="GO:0055085">
    <property type="term" value="P:transmembrane transport"/>
    <property type="evidence" value="ECO:0007669"/>
    <property type="project" value="InterPro"/>
</dbReference>
<dbReference type="Gene3D" id="3.30.70.610">
    <property type="entry name" value="D-lactate dehydrogenase, cap domain, subdomain 1"/>
    <property type="match status" value="2"/>
</dbReference>
<feature type="binding site" evidence="9 10">
    <location>
        <begin position="109"/>
        <end position="113"/>
    </location>
    <ligand>
        <name>FAD</name>
        <dbReference type="ChEBI" id="CHEBI:57692"/>
    </ligand>
</feature>
<feature type="binding site" evidence="9 10">
    <location>
        <position position="183"/>
    </location>
    <ligand>
        <name>FAD</name>
        <dbReference type="ChEBI" id="CHEBI:57692"/>
    </ligand>
</feature>
<evidence type="ECO:0000256" key="4">
    <source>
        <dbReference type="ARBA" id="ARBA00022630"/>
    </source>
</evidence>
<keyword evidence="6 9" id="KW-0274">FAD</keyword>
<protein>
    <recommendedName>
        <fullName evidence="9">Quinone-dependent D-lactate dehydrogenase</fullName>
        <ecNumber evidence="9">1.1.5.12</ecNumber>
    </recommendedName>
    <alternativeName>
        <fullName evidence="9">D-lactate dehydrogenase</fullName>
        <shortName evidence="9">D-LDH</shortName>
    </alternativeName>
</protein>
<keyword evidence="8 9" id="KW-0472">Membrane</keyword>
<dbReference type="InterPro" id="IPR015409">
    <property type="entry name" value="Lactate_DH_C"/>
</dbReference>
<gene>
    <name evidence="9" type="primary">dld</name>
    <name evidence="12" type="ORF">PL2TA16_05085</name>
</gene>
<dbReference type="SUPFAM" id="SSF55103">
    <property type="entry name" value="FAD-linked oxidases, C-terminal domain"/>
    <property type="match status" value="1"/>
</dbReference>
<dbReference type="Pfam" id="PF01565">
    <property type="entry name" value="FAD_binding_4"/>
    <property type="match status" value="1"/>
</dbReference>
<feature type="binding site" evidence="9 10">
    <location>
        <position position="295"/>
    </location>
    <ligand>
        <name>FAD</name>
        <dbReference type="ChEBI" id="CHEBI:57692"/>
    </ligand>
</feature>
<dbReference type="Pfam" id="PF09330">
    <property type="entry name" value="Lact-deh-memb"/>
    <property type="match status" value="1"/>
</dbReference>
<dbReference type="AlphaFoldDB" id="V4HR28"/>
<keyword evidence="2 9" id="KW-1003">Cell membrane</keyword>
<dbReference type="Gene3D" id="3.30.43.10">
    <property type="entry name" value="Uridine Diphospho-n-acetylenolpyruvylglucosamine Reductase, domain 2"/>
    <property type="match status" value="1"/>
</dbReference>
<dbReference type="PIRSF" id="PIRSF000101">
    <property type="entry name" value="D-lactate_dh"/>
    <property type="match status" value="1"/>
</dbReference>
<reference evidence="12 13" key="1">
    <citation type="submission" date="2013-07" db="EMBL/GenBank/DDBJ databases">
        <title>Draft genome sequence of Pseudoalteromonas luteoviolacea 2ta16.</title>
        <authorList>
            <person name="Allen E.E."/>
            <person name="Azam F."/>
            <person name="Podell S."/>
        </authorList>
    </citation>
    <scope>NUCLEOTIDE SEQUENCE [LARGE SCALE GENOMIC DNA]</scope>
    <source>
        <strain evidence="12 13">2ta16</strain>
    </source>
</reference>
<dbReference type="Gene3D" id="3.30.465.10">
    <property type="match status" value="1"/>
</dbReference>
<name>V4HR28_PSEL2</name>
<evidence type="ECO:0000256" key="3">
    <source>
        <dbReference type="ARBA" id="ARBA00022519"/>
    </source>
</evidence>
<dbReference type="GO" id="GO:0022904">
    <property type="term" value="P:respiratory electron transport chain"/>
    <property type="evidence" value="ECO:0007669"/>
    <property type="project" value="InterPro"/>
</dbReference>
<keyword evidence="5 9" id="KW-0874">Quinone</keyword>
<dbReference type="InterPro" id="IPR006094">
    <property type="entry name" value="Oxid_FAD_bind_N"/>
</dbReference>
<feature type="binding site" evidence="9 10">
    <location>
        <begin position="117"/>
        <end position="118"/>
    </location>
    <ligand>
        <name>FAD</name>
        <dbReference type="ChEBI" id="CHEBI:57692"/>
    </ligand>
</feature>
<evidence type="ECO:0000313" key="13">
    <source>
        <dbReference type="Proteomes" id="UP000017820"/>
    </source>
</evidence>
<evidence type="ECO:0000259" key="11">
    <source>
        <dbReference type="PROSITE" id="PS51387"/>
    </source>
</evidence>
<dbReference type="GO" id="GO:0102029">
    <property type="term" value="F:D-lactate dehydrogenase (quinone) activity"/>
    <property type="evidence" value="ECO:0007669"/>
    <property type="project" value="UniProtKB-EC"/>
</dbReference>
<comment type="catalytic activity">
    <reaction evidence="9">
        <text>(R)-lactate + a quinone = a quinol + pyruvate</text>
        <dbReference type="Rhea" id="RHEA:51468"/>
        <dbReference type="ChEBI" id="CHEBI:15361"/>
        <dbReference type="ChEBI" id="CHEBI:16004"/>
        <dbReference type="ChEBI" id="CHEBI:24646"/>
        <dbReference type="ChEBI" id="CHEBI:132124"/>
        <dbReference type="EC" id="1.1.5.12"/>
    </reaction>
</comment>
<evidence type="ECO:0000313" key="12">
    <source>
        <dbReference type="EMBL" id="ESP92248.1"/>
    </source>
</evidence>
<dbReference type="InterPro" id="IPR016167">
    <property type="entry name" value="FAD-bd_PCMH_sub1"/>
</dbReference>
<dbReference type="InterPro" id="IPR036318">
    <property type="entry name" value="FAD-bd_PCMH-like_sf"/>
</dbReference>
<dbReference type="GO" id="GO:0006089">
    <property type="term" value="P:lactate metabolic process"/>
    <property type="evidence" value="ECO:0007669"/>
    <property type="project" value="UniProtKB-UniRule"/>
</dbReference>
<dbReference type="EMBL" id="AUSV01000086">
    <property type="protein sequence ID" value="ESP92248.1"/>
    <property type="molecule type" value="Genomic_DNA"/>
</dbReference>
<sequence length="606" mass="68011">MQHANHWFHSILTLLYTSSQSLVKNVKADTISENSMTKNAPNTSLIQELKSIVGNSFVLTDDTKKQPYTKGFRFGSGDALAVIRPATLLEIWQALKACVAADVIVIMQAANTGLTGGSTPDGKDYDRPIVIISTMRIDSIQLIDNAKQIVGLAGSTLFGLEDTLAPHGREPHSVIGSSCIGASIVGGICNNSGGALVQRGPAYTELSLFAQIDELGNLSLVNNLGINLGDTPEEILTNLQEQNYTDADVQFPELRASDDEYHERVRDVDAETPSRFNNDGRRLYESSGCAGKLAVFAVRLDTYPVPEKHQVFYVGTNDPSVLAQIRRDILSKFENLPVSGEYLHRDCYDASKKYGKDTFLVIDKLGSKYIPKMFGIKRTVDRIADNFKFLPSKFSDRIMQYLSCLWPNHLPKRMEEYRDRYEHHWIVEMSNAGVAEAKAYFDEFFKTNDGSYFECTEDEGEKAILHRFVAGGAIGRMQTMNSKEMGAIMTIDVAFPRNETDWFEQLPPEIDEQIAVKLYYGHLFCHVMHQNYIMKPGVDAKAVKNKILETFDKRGAEYPAEHNVGHEYFAKDALKSFYKKLDPTNSFNPGIGKTSKCKHWHEHTHK</sequence>
<dbReference type="PANTHER" id="PTHR43716:SF1">
    <property type="entry name" value="D-2-HYDROXYGLUTARATE DEHYDROGENASE, MITOCHONDRIAL"/>
    <property type="match status" value="1"/>
</dbReference>
<feature type="binding site" evidence="10">
    <location>
        <position position="290"/>
    </location>
    <ligand>
        <name>FAD</name>
        <dbReference type="ChEBI" id="CHEBI:57692"/>
    </ligand>
</feature>
<comment type="cofactor">
    <cofactor evidence="1 9 10">
        <name>FAD</name>
        <dbReference type="ChEBI" id="CHEBI:57692"/>
    </cofactor>
</comment>
<dbReference type="Proteomes" id="UP000017820">
    <property type="component" value="Unassembled WGS sequence"/>
</dbReference>
<dbReference type="InterPro" id="IPR051264">
    <property type="entry name" value="FAD-oxidored/transferase_4"/>
</dbReference>
<evidence type="ECO:0000256" key="9">
    <source>
        <dbReference type="HAMAP-Rule" id="MF_02092"/>
    </source>
</evidence>
<dbReference type="GO" id="GO:0048038">
    <property type="term" value="F:quinone binding"/>
    <property type="evidence" value="ECO:0007669"/>
    <property type="project" value="UniProtKB-KW"/>
</dbReference>
<feature type="domain" description="FAD-binding PCMH-type" evidence="11">
    <location>
        <begin position="75"/>
        <end position="246"/>
    </location>
</feature>
<dbReference type="NCBIfam" id="NF008387">
    <property type="entry name" value="PRK11183.1"/>
    <property type="match status" value="1"/>
</dbReference>
<dbReference type="EC" id="1.1.5.12" evidence="9"/>
<accession>V4HR28</accession>
<dbReference type="InterPro" id="IPR012256">
    <property type="entry name" value="D_lactate_DH"/>
</dbReference>
<dbReference type="InterPro" id="IPR016166">
    <property type="entry name" value="FAD-bd_PCMH"/>
</dbReference>
<evidence type="ECO:0000256" key="10">
    <source>
        <dbReference type="PIRSR" id="PIRSR000101-1"/>
    </source>
</evidence>
<organism evidence="12 13">
    <name type="scientific">Pseudoalteromonas luteoviolacea (strain 2ta16)</name>
    <dbReference type="NCBI Taxonomy" id="1353533"/>
    <lineage>
        <taxon>Bacteria</taxon>
        <taxon>Pseudomonadati</taxon>
        <taxon>Pseudomonadota</taxon>
        <taxon>Gammaproteobacteria</taxon>
        <taxon>Alteromonadales</taxon>
        <taxon>Pseudoalteromonadaceae</taxon>
        <taxon>Pseudoalteromonas</taxon>
    </lineage>
</organism>
<comment type="subcellular location">
    <subcellularLocation>
        <location evidence="9">Cell inner membrane</location>
        <topology evidence="9">Peripheral membrane protein</topology>
        <orientation evidence="9">Cytoplasmic side</orientation>
    </subcellularLocation>
</comment>
<evidence type="ECO:0000256" key="2">
    <source>
        <dbReference type="ARBA" id="ARBA00022475"/>
    </source>
</evidence>
<evidence type="ECO:0000256" key="1">
    <source>
        <dbReference type="ARBA" id="ARBA00001974"/>
    </source>
</evidence>
<keyword evidence="4 9" id="KW-0285">Flavoprotein</keyword>
<dbReference type="InterPro" id="IPR016173">
    <property type="entry name" value="D-lactate_DH_C-sub2"/>
</dbReference>
<feature type="binding site" evidence="9 10">
    <location>
        <position position="176"/>
    </location>
    <ligand>
        <name>FAD</name>
        <dbReference type="ChEBI" id="CHEBI:57692"/>
    </ligand>
</feature>
<comment type="function">
    <text evidence="9">Catalyzes the oxidation of D-lactate to pyruvate.</text>
</comment>
<dbReference type="PATRIC" id="fig|1353533.3.peg.3686"/>
<proteinExistence type="inferred from homology"/>
<dbReference type="PANTHER" id="PTHR43716">
    <property type="entry name" value="D-2-HYDROXYGLUTARATE DEHYDROGENASE, MITOCHONDRIAL"/>
    <property type="match status" value="1"/>
</dbReference>
<keyword evidence="3 9" id="KW-0997">Cell inner membrane</keyword>
<dbReference type="GO" id="GO:0004458">
    <property type="term" value="F:D-lactate dehydrogenase (cytochrome) activity"/>
    <property type="evidence" value="ECO:0007669"/>
    <property type="project" value="UniProtKB-UniRule"/>
</dbReference>
<comment type="caution">
    <text evidence="12">The sequence shown here is derived from an EMBL/GenBank/DDBJ whole genome shotgun (WGS) entry which is preliminary data.</text>
</comment>
<evidence type="ECO:0000256" key="5">
    <source>
        <dbReference type="ARBA" id="ARBA00022719"/>
    </source>
</evidence>
<dbReference type="HAMAP" id="MF_02092">
    <property type="entry name" value="DLDH_Dld"/>
    <property type="match status" value="1"/>
</dbReference>
<dbReference type="GO" id="GO:0031234">
    <property type="term" value="C:extrinsic component of cytoplasmic side of plasma membrane"/>
    <property type="evidence" value="ECO:0007669"/>
    <property type="project" value="UniProtKB-UniRule"/>
</dbReference>
<dbReference type="InterPro" id="IPR016164">
    <property type="entry name" value="FAD-linked_Oxase-like_C"/>
</dbReference>
<feature type="binding site" evidence="9 10">
    <location>
        <position position="193"/>
    </location>
    <ligand>
        <name>FAD</name>
        <dbReference type="ChEBI" id="CHEBI:57692"/>
    </ligand>
</feature>
<evidence type="ECO:0000256" key="7">
    <source>
        <dbReference type="ARBA" id="ARBA00023002"/>
    </source>
</evidence>